<reference evidence="2" key="1">
    <citation type="journal article" date="2014" name="Int. J. Syst. Evol. Microbiol.">
        <title>Complete genome sequence of Corynebacterium casei LMG S-19264T (=DSM 44701T), isolated from a smear-ripened cheese.</title>
        <authorList>
            <consortium name="US DOE Joint Genome Institute (JGI-PGF)"/>
            <person name="Walter F."/>
            <person name="Albersmeier A."/>
            <person name="Kalinowski J."/>
            <person name="Ruckert C."/>
        </authorList>
    </citation>
    <scope>NUCLEOTIDE SEQUENCE</scope>
    <source>
        <strain evidence="2">CGMCC 1.15758</strain>
    </source>
</reference>
<proteinExistence type="predicted"/>
<name>A0A8J3E829_9GAMM</name>
<feature type="transmembrane region" description="Helical" evidence="1">
    <location>
        <begin position="50"/>
        <end position="77"/>
    </location>
</feature>
<dbReference type="Proteomes" id="UP000636949">
    <property type="component" value="Unassembled WGS sequence"/>
</dbReference>
<reference evidence="2" key="2">
    <citation type="submission" date="2020-09" db="EMBL/GenBank/DDBJ databases">
        <authorList>
            <person name="Sun Q."/>
            <person name="Zhou Y."/>
        </authorList>
    </citation>
    <scope>NUCLEOTIDE SEQUENCE</scope>
    <source>
        <strain evidence="2">CGMCC 1.15758</strain>
    </source>
</reference>
<evidence type="ECO:0000313" key="2">
    <source>
        <dbReference type="EMBL" id="GGF90333.1"/>
    </source>
</evidence>
<gene>
    <name evidence="2" type="ORF">GCM10010995_04560</name>
</gene>
<keyword evidence="1" id="KW-1133">Transmembrane helix</keyword>
<dbReference type="EMBL" id="BMJS01000003">
    <property type="protein sequence ID" value="GGF90333.1"/>
    <property type="molecule type" value="Genomic_DNA"/>
</dbReference>
<dbReference type="AlphaFoldDB" id="A0A8J3E829"/>
<evidence type="ECO:0000313" key="3">
    <source>
        <dbReference type="Proteomes" id="UP000636949"/>
    </source>
</evidence>
<dbReference type="RefSeq" id="WP_117001555.1">
    <property type="nucleotide sequence ID" value="NZ_BMJS01000003.1"/>
</dbReference>
<feature type="transmembrane region" description="Helical" evidence="1">
    <location>
        <begin position="163"/>
        <end position="181"/>
    </location>
</feature>
<protein>
    <submittedName>
        <fullName evidence="2">Uncharacterized protein</fullName>
    </submittedName>
</protein>
<comment type="caution">
    <text evidence="2">The sequence shown here is derived from an EMBL/GenBank/DDBJ whole genome shotgun (WGS) entry which is preliminary data.</text>
</comment>
<keyword evidence="3" id="KW-1185">Reference proteome</keyword>
<feature type="transmembrane region" description="Helical" evidence="1">
    <location>
        <begin position="83"/>
        <end position="102"/>
    </location>
</feature>
<keyword evidence="1" id="KW-0812">Transmembrane</keyword>
<sequence>MVLKDKQDSSDMPKKWSRNWLECKLVKDDYYLMNFAKDEEIKKAYRFRRLLSLIILLLTISVAPFFLMTPLILIIIYFISLRFFWFILGLLIMAVCCFFTYASLTKGEYVVAFVFVLIISEVTVFILFLINQGACKRLDEIYFESIYLKLKQMGSKDNLTNNYIINAFLQGAFGFTAIWCLKLDEKTPYLFAFKTKYFRCVCLYPWLIYSKPEWFQKGGELCCFAFCRWIVIFPTIMFIVACALYVLSKF</sequence>
<accession>A0A8J3E829</accession>
<feature type="transmembrane region" description="Helical" evidence="1">
    <location>
        <begin position="229"/>
        <end position="247"/>
    </location>
</feature>
<organism evidence="2 3">
    <name type="scientific">Cysteiniphilum litorale</name>
    <dbReference type="NCBI Taxonomy" id="2056700"/>
    <lineage>
        <taxon>Bacteria</taxon>
        <taxon>Pseudomonadati</taxon>
        <taxon>Pseudomonadota</taxon>
        <taxon>Gammaproteobacteria</taxon>
        <taxon>Thiotrichales</taxon>
        <taxon>Fastidiosibacteraceae</taxon>
        <taxon>Cysteiniphilum</taxon>
    </lineage>
</organism>
<evidence type="ECO:0000256" key="1">
    <source>
        <dbReference type="SAM" id="Phobius"/>
    </source>
</evidence>
<feature type="transmembrane region" description="Helical" evidence="1">
    <location>
        <begin position="109"/>
        <end position="130"/>
    </location>
</feature>
<keyword evidence="1" id="KW-0472">Membrane</keyword>